<dbReference type="Proteomes" id="UP000249645">
    <property type="component" value="Unassembled WGS sequence"/>
</dbReference>
<name>A0A2W5F810_9SPHI</name>
<comment type="caution">
    <text evidence="2">The sequence shown here is derived from an EMBL/GenBank/DDBJ whole genome shotgun (WGS) entry which is preliminary data.</text>
</comment>
<evidence type="ECO:0000313" key="3">
    <source>
        <dbReference type="Proteomes" id="UP000249645"/>
    </source>
</evidence>
<evidence type="ECO:0000256" key="1">
    <source>
        <dbReference type="SAM" id="Phobius"/>
    </source>
</evidence>
<dbReference type="AlphaFoldDB" id="A0A2W5F810"/>
<keyword evidence="1" id="KW-1133">Transmembrane helix</keyword>
<sequence>MKKNFPMLLLRIGGLIALLSIAAFVLMTVVKLLITTLFLVAIGGLAFKMVRRKRQQMMLNERYLLPVAPQRVYNENKIQPIYNKTNSSKTIIPIL</sequence>
<feature type="transmembrane region" description="Helical" evidence="1">
    <location>
        <begin position="32"/>
        <end position="50"/>
    </location>
</feature>
<protein>
    <submittedName>
        <fullName evidence="2">Uncharacterized protein</fullName>
    </submittedName>
</protein>
<keyword evidence="1" id="KW-0812">Transmembrane</keyword>
<reference evidence="2 3" key="1">
    <citation type="submission" date="2017-11" db="EMBL/GenBank/DDBJ databases">
        <title>Infants hospitalized years apart are colonized by the same room-sourced microbial strains.</title>
        <authorList>
            <person name="Brooks B."/>
            <person name="Olm M.R."/>
            <person name="Firek B.A."/>
            <person name="Baker R."/>
            <person name="Thomas B.C."/>
            <person name="Morowitz M.J."/>
            <person name="Banfield J.F."/>
        </authorList>
    </citation>
    <scope>NUCLEOTIDE SEQUENCE [LARGE SCALE GENOMIC DNA]</scope>
    <source>
        <strain evidence="2">S2_009_000_R2_76</strain>
    </source>
</reference>
<evidence type="ECO:0000313" key="2">
    <source>
        <dbReference type="EMBL" id="PZP51558.1"/>
    </source>
</evidence>
<dbReference type="EMBL" id="QFOI01000027">
    <property type="protein sequence ID" value="PZP51558.1"/>
    <property type="molecule type" value="Genomic_DNA"/>
</dbReference>
<keyword evidence="1" id="KW-0472">Membrane</keyword>
<proteinExistence type="predicted"/>
<feature type="transmembrane region" description="Helical" evidence="1">
    <location>
        <begin position="7"/>
        <end position="26"/>
    </location>
</feature>
<gene>
    <name evidence="2" type="ORF">DI598_02900</name>
</gene>
<accession>A0A2W5F810</accession>
<organism evidence="2 3">
    <name type="scientific">Pseudopedobacter saltans</name>
    <dbReference type="NCBI Taxonomy" id="151895"/>
    <lineage>
        <taxon>Bacteria</taxon>
        <taxon>Pseudomonadati</taxon>
        <taxon>Bacteroidota</taxon>
        <taxon>Sphingobacteriia</taxon>
        <taxon>Sphingobacteriales</taxon>
        <taxon>Sphingobacteriaceae</taxon>
        <taxon>Pseudopedobacter</taxon>
    </lineage>
</organism>